<reference evidence="3" key="1">
    <citation type="submission" date="2023-10" db="EMBL/GenBank/DDBJ databases">
        <title>Genome assembly of Pristionchus species.</title>
        <authorList>
            <person name="Yoshida K."/>
            <person name="Sommer R.J."/>
        </authorList>
    </citation>
    <scope>NUCLEOTIDE SEQUENCE</scope>
    <source>
        <strain evidence="3">RS5133</strain>
    </source>
</reference>
<dbReference type="Proteomes" id="UP001432322">
    <property type="component" value="Unassembled WGS sequence"/>
</dbReference>
<sequence length="398" mass="45255">MEWYGKTLNSVTLWLLPSASPLLEGVDAEWLVDELTARPTPSIYSFVGGIIGVLLTGLIYPPVVLSIPFLIFYLLLPYLLTRLFIFLFNQINNSIRKLFVALKARQAAAFSLRMDPSRSGESIRRSMLIFLREIAQSIGDVSAAIAEKDEDESGRLLLSFCTPDMESLLTDPISSYLISISSLKTIWELVILLESESLRLILLFLPNHPFLITKLLLKAAMKIRSTNSQLSQCHARLHSMSFVNQSKEEAKCVKVDESTLVLQLEMIIECLRSKTLNVDGAMRTLRDMVSSHSLTSLSSKSSINNPLLPPIPTSTQSIEEIPLIPSEVKPLKDELFECVGEGRGERRRIEGEEEKRDERSGEIMNELRVRLEEKAEEWKEREKRVRREMGREEEEEEE</sequence>
<feature type="region of interest" description="Disordered" evidence="1">
    <location>
        <begin position="295"/>
        <end position="314"/>
    </location>
</feature>
<evidence type="ECO:0000256" key="2">
    <source>
        <dbReference type="SAM" id="Phobius"/>
    </source>
</evidence>
<feature type="compositionally biased region" description="Basic and acidic residues" evidence="1">
    <location>
        <begin position="376"/>
        <end position="390"/>
    </location>
</feature>
<protein>
    <submittedName>
        <fullName evidence="3">Uncharacterized protein</fullName>
    </submittedName>
</protein>
<feature type="region of interest" description="Disordered" evidence="1">
    <location>
        <begin position="376"/>
        <end position="398"/>
    </location>
</feature>
<name>A0AAV5VV30_9BILA</name>
<proteinExistence type="predicted"/>
<keyword evidence="2" id="KW-0812">Transmembrane</keyword>
<keyword evidence="2" id="KW-1133">Transmembrane helix</keyword>
<evidence type="ECO:0000313" key="3">
    <source>
        <dbReference type="EMBL" id="GMT23375.1"/>
    </source>
</evidence>
<dbReference type="AlphaFoldDB" id="A0AAV5VV30"/>
<dbReference type="EMBL" id="BTSY01000004">
    <property type="protein sequence ID" value="GMT23375.1"/>
    <property type="molecule type" value="Genomic_DNA"/>
</dbReference>
<keyword evidence="4" id="KW-1185">Reference proteome</keyword>
<evidence type="ECO:0000256" key="1">
    <source>
        <dbReference type="SAM" id="MobiDB-lite"/>
    </source>
</evidence>
<evidence type="ECO:0000313" key="4">
    <source>
        <dbReference type="Proteomes" id="UP001432322"/>
    </source>
</evidence>
<feature type="transmembrane region" description="Helical" evidence="2">
    <location>
        <begin position="43"/>
        <end position="61"/>
    </location>
</feature>
<gene>
    <name evidence="3" type="ORF">PFISCL1PPCAC_14672</name>
</gene>
<organism evidence="3 4">
    <name type="scientific">Pristionchus fissidentatus</name>
    <dbReference type="NCBI Taxonomy" id="1538716"/>
    <lineage>
        <taxon>Eukaryota</taxon>
        <taxon>Metazoa</taxon>
        <taxon>Ecdysozoa</taxon>
        <taxon>Nematoda</taxon>
        <taxon>Chromadorea</taxon>
        <taxon>Rhabditida</taxon>
        <taxon>Rhabditina</taxon>
        <taxon>Diplogasteromorpha</taxon>
        <taxon>Diplogasteroidea</taxon>
        <taxon>Neodiplogasteridae</taxon>
        <taxon>Pristionchus</taxon>
    </lineage>
</organism>
<comment type="caution">
    <text evidence="3">The sequence shown here is derived from an EMBL/GenBank/DDBJ whole genome shotgun (WGS) entry which is preliminary data.</text>
</comment>
<keyword evidence="2" id="KW-0472">Membrane</keyword>
<accession>A0AAV5VV30</accession>
<feature type="non-terminal residue" evidence="3">
    <location>
        <position position="398"/>
    </location>
</feature>
<feature type="transmembrane region" description="Helical" evidence="2">
    <location>
        <begin position="67"/>
        <end position="88"/>
    </location>
</feature>